<dbReference type="Pfam" id="PF05977">
    <property type="entry name" value="MFS_3"/>
    <property type="match status" value="1"/>
</dbReference>
<proteinExistence type="predicted"/>
<sequence>MALRHALVDLTPLRTSPAFRRVWLGAMFSGFGGQMTLVAVMFQVWRATGSTVWTGAVGVAQAVPLIVVGLLAGSLVDRLDRRRIYLVALVGSAACSILLAVQGIAGHTPTAVVLVLLAAQSCFFAVSGPAARTFVPRLLPPEQVAAGQALNRIAFLAAMLGGPALGGLVLGWLGVGGCYLVDVATFGLAFLGAFGLPAMRPEGTASRPGVHGLVDGLAFIARTPIVRGALISDLAATVLSMPVSLFPVVNAERFGGDPRTFGLFLSAIAVGGAVASALSGTFTRRARTGLVMLAGSAGWGIALVGFALAPGAWAALACLALAGAADTLTVVSRGTIVQLSTPDSMRGRLAAVEQMVGMAGPDLGNLRGGLVARATSATVALLTGGIACVAAVVLVGATTPGLRRAPAPPPAVPEHASA</sequence>
<dbReference type="SUPFAM" id="SSF103473">
    <property type="entry name" value="MFS general substrate transporter"/>
    <property type="match status" value="1"/>
</dbReference>
<evidence type="ECO:0000256" key="1">
    <source>
        <dbReference type="ARBA" id="ARBA00004429"/>
    </source>
</evidence>
<keyword evidence="3" id="KW-1003">Cell membrane</keyword>
<comment type="subcellular location">
    <subcellularLocation>
        <location evidence="1">Cell inner membrane</location>
        <topology evidence="1">Multi-pass membrane protein</topology>
    </subcellularLocation>
</comment>
<keyword evidence="5 7" id="KW-1133">Transmembrane helix</keyword>
<dbReference type="GO" id="GO:0005886">
    <property type="term" value="C:plasma membrane"/>
    <property type="evidence" value="ECO:0007669"/>
    <property type="project" value="UniProtKB-SubCell"/>
</dbReference>
<dbReference type="InterPro" id="IPR010290">
    <property type="entry name" value="TM_effector"/>
</dbReference>
<evidence type="ECO:0000256" key="4">
    <source>
        <dbReference type="ARBA" id="ARBA00022692"/>
    </source>
</evidence>
<dbReference type="Proteomes" id="UP000612808">
    <property type="component" value="Unassembled WGS sequence"/>
</dbReference>
<protein>
    <submittedName>
        <fullName evidence="9">MFS transporter</fullName>
    </submittedName>
</protein>
<comment type="caution">
    <text evidence="9">The sequence shown here is derived from an EMBL/GenBank/DDBJ whole genome shotgun (WGS) entry which is preliminary data.</text>
</comment>
<dbReference type="EMBL" id="BOMB01000035">
    <property type="protein sequence ID" value="GID14965.1"/>
    <property type="molecule type" value="Genomic_DNA"/>
</dbReference>
<feature type="transmembrane region" description="Helical" evidence="7">
    <location>
        <begin position="111"/>
        <end position="132"/>
    </location>
</feature>
<feature type="transmembrane region" description="Helical" evidence="7">
    <location>
        <begin position="153"/>
        <end position="173"/>
    </location>
</feature>
<reference evidence="9" key="1">
    <citation type="submission" date="2021-01" db="EMBL/GenBank/DDBJ databases">
        <title>Whole genome shotgun sequence of Actinocatenispora rupis NBRC 107355.</title>
        <authorList>
            <person name="Komaki H."/>
            <person name="Tamura T."/>
        </authorList>
    </citation>
    <scope>NUCLEOTIDE SEQUENCE</scope>
    <source>
        <strain evidence="9">NBRC 107355</strain>
    </source>
</reference>
<dbReference type="PROSITE" id="PS50850">
    <property type="entry name" value="MFS"/>
    <property type="match status" value="1"/>
</dbReference>
<dbReference type="RefSeq" id="WP_203663016.1">
    <property type="nucleotide sequence ID" value="NZ_BAAAZM010000012.1"/>
</dbReference>
<feature type="transmembrane region" description="Helical" evidence="7">
    <location>
        <begin position="51"/>
        <end position="72"/>
    </location>
</feature>
<feature type="domain" description="Major facilitator superfamily (MFS) profile" evidence="8">
    <location>
        <begin position="221"/>
        <end position="418"/>
    </location>
</feature>
<feature type="transmembrane region" description="Helical" evidence="7">
    <location>
        <begin position="370"/>
        <end position="395"/>
    </location>
</feature>
<feature type="transmembrane region" description="Helical" evidence="7">
    <location>
        <begin position="179"/>
        <end position="199"/>
    </location>
</feature>
<evidence type="ECO:0000256" key="7">
    <source>
        <dbReference type="SAM" id="Phobius"/>
    </source>
</evidence>
<keyword evidence="2" id="KW-0813">Transport</keyword>
<feature type="transmembrane region" description="Helical" evidence="7">
    <location>
        <begin position="84"/>
        <end position="105"/>
    </location>
</feature>
<dbReference type="GO" id="GO:0022857">
    <property type="term" value="F:transmembrane transporter activity"/>
    <property type="evidence" value="ECO:0007669"/>
    <property type="project" value="InterPro"/>
</dbReference>
<accession>A0A8J3JAP0</accession>
<evidence type="ECO:0000259" key="8">
    <source>
        <dbReference type="PROSITE" id="PS50850"/>
    </source>
</evidence>
<dbReference type="AlphaFoldDB" id="A0A8J3JAP0"/>
<feature type="transmembrane region" description="Helical" evidence="7">
    <location>
        <begin position="290"/>
        <end position="323"/>
    </location>
</feature>
<gene>
    <name evidence="9" type="ORF">Aru02nite_58540</name>
</gene>
<dbReference type="InterPro" id="IPR036259">
    <property type="entry name" value="MFS_trans_sf"/>
</dbReference>
<keyword evidence="6 7" id="KW-0472">Membrane</keyword>
<dbReference type="InterPro" id="IPR020846">
    <property type="entry name" value="MFS_dom"/>
</dbReference>
<dbReference type="PANTHER" id="PTHR23513:SF9">
    <property type="entry name" value="ENTEROBACTIN EXPORTER ENTS"/>
    <property type="match status" value="1"/>
</dbReference>
<keyword evidence="4 7" id="KW-0812">Transmembrane</keyword>
<evidence type="ECO:0000313" key="9">
    <source>
        <dbReference type="EMBL" id="GID14965.1"/>
    </source>
</evidence>
<organism evidence="9 10">
    <name type="scientific">Actinocatenispora rupis</name>
    <dbReference type="NCBI Taxonomy" id="519421"/>
    <lineage>
        <taxon>Bacteria</taxon>
        <taxon>Bacillati</taxon>
        <taxon>Actinomycetota</taxon>
        <taxon>Actinomycetes</taxon>
        <taxon>Micromonosporales</taxon>
        <taxon>Micromonosporaceae</taxon>
        <taxon>Actinocatenispora</taxon>
    </lineage>
</organism>
<evidence type="ECO:0000256" key="3">
    <source>
        <dbReference type="ARBA" id="ARBA00022475"/>
    </source>
</evidence>
<evidence type="ECO:0000256" key="6">
    <source>
        <dbReference type="ARBA" id="ARBA00023136"/>
    </source>
</evidence>
<dbReference type="Gene3D" id="1.20.1250.20">
    <property type="entry name" value="MFS general substrate transporter like domains"/>
    <property type="match status" value="1"/>
</dbReference>
<evidence type="ECO:0000256" key="5">
    <source>
        <dbReference type="ARBA" id="ARBA00022989"/>
    </source>
</evidence>
<feature type="transmembrane region" description="Helical" evidence="7">
    <location>
        <begin position="21"/>
        <end position="45"/>
    </location>
</feature>
<evidence type="ECO:0000256" key="2">
    <source>
        <dbReference type="ARBA" id="ARBA00022448"/>
    </source>
</evidence>
<name>A0A8J3JAP0_9ACTN</name>
<keyword evidence="10" id="KW-1185">Reference proteome</keyword>
<feature type="transmembrane region" description="Helical" evidence="7">
    <location>
        <begin position="230"/>
        <end position="249"/>
    </location>
</feature>
<dbReference type="PANTHER" id="PTHR23513">
    <property type="entry name" value="INTEGRAL MEMBRANE EFFLUX PROTEIN-RELATED"/>
    <property type="match status" value="1"/>
</dbReference>
<dbReference type="CDD" id="cd06173">
    <property type="entry name" value="MFS_MefA_like"/>
    <property type="match status" value="1"/>
</dbReference>
<evidence type="ECO:0000313" key="10">
    <source>
        <dbReference type="Proteomes" id="UP000612808"/>
    </source>
</evidence>
<feature type="transmembrane region" description="Helical" evidence="7">
    <location>
        <begin position="261"/>
        <end position="278"/>
    </location>
</feature>